<evidence type="ECO:0000256" key="2">
    <source>
        <dbReference type="ARBA" id="ARBA00007581"/>
    </source>
</evidence>
<accession>A0A9Q5N834</accession>
<evidence type="ECO:0000259" key="6">
    <source>
        <dbReference type="Pfam" id="PF02900"/>
    </source>
</evidence>
<evidence type="ECO:0000313" key="7">
    <source>
        <dbReference type="EMBL" id="OCB84169.1"/>
    </source>
</evidence>
<gene>
    <name evidence="7" type="ORF">A7U60_g8845</name>
</gene>
<evidence type="ECO:0000256" key="1">
    <source>
        <dbReference type="ARBA" id="ARBA00001947"/>
    </source>
</evidence>
<comment type="similarity">
    <text evidence="2">Belongs to the DODA-type extradiol aromatic ring-opening dioxygenase family.</text>
</comment>
<keyword evidence="8" id="KW-1185">Reference proteome</keyword>
<evidence type="ECO:0000256" key="4">
    <source>
        <dbReference type="ARBA" id="ARBA00022833"/>
    </source>
</evidence>
<name>A0A9Q5N834_SANBA</name>
<comment type="cofactor">
    <cofactor evidence="1">
        <name>Zn(2+)</name>
        <dbReference type="ChEBI" id="CHEBI:29105"/>
    </cofactor>
</comment>
<keyword evidence="5" id="KW-0560">Oxidoreductase</keyword>
<dbReference type="PANTHER" id="PTHR30096:SF0">
    <property type="entry name" value="4,5-DOPA DIOXYGENASE EXTRADIOL-LIKE PROTEIN"/>
    <property type="match status" value="1"/>
</dbReference>
<evidence type="ECO:0000313" key="8">
    <source>
        <dbReference type="Proteomes" id="UP000757232"/>
    </source>
</evidence>
<evidence type="ECO:0000256" key="3">
    <source>
        <dbReference type="ARBA" id="ARBA00022723"/>
    </source>
</evidence>
<dbReference type="PIRSF" id="PIRSF006157">
    <property type="entry name" value="Doxgns_DODA"/>
    <property type="match status" value="1"/>
</dbReference>
<sequence length="319" mass="34904">MSSSSSPLTVPKTDAEWKAALDALPATPEKIPAFFFGHGSPILQFPDHLLSNTSPMELHAGPKGPLARFLKLFGPALLEKYKPKGILVFSAHWETLGERVVTDYGDDQPLLMDYFGFDRELYELKFSSNGSSELSQRVVSAFTSAGFLARTTPRTEPRGEDGRGFQGPGLDHGVFVPFRIMFGHTFHDIPIVQASIDSSLSPEKNWAIGKAVAKLREEGILILSGGLTIHTFRDWSAFAESTAKPEFKEFNSAILEAAQQPVGNLKESLVNITKHKYFRRAHPREEHFIPIYVAAGAGEGGEAKILAGVYGCPTIAFGL</sequence>
<proteinExistence type="inferred from homology"/>
<dbReference type="AlphaFoldDB" id="A0A9Q5N834"/>
<organism evidence="7 8">
    <name type="scientific">Sanghuangporus baumii</name>
    <name type="common">Phellinus baumii</name>
    <dbReference type="NCBI Taxonomy" id="108892"/>
    <lineage>
        <taxon>Eukaryota</taxon>
        <taxon>Fungi</taxon>
        <taxon>Dikarya</taxon>
        <taxon>Basidiomycota</taxon>
        <taxon>Agaricomycotina</taxon>
        <taxon>Agaricomycetes</taxon>
        <taxon>Hymenochaetales</taxon>
        <taxon>Hymenochaetaceae</taxon>
        <taxon>Sanghuangporus</taxon>
    </lineage>
</organism>
<dbReference type="GO" id="GO:0008198">
    <property type="term" value="F:ferrous iron binding"/>
    <property type="evidence" value="ECO:0007669"/>
    <property type="project" value="InterPro"/>
</dbReference>
<dbReference type="InterPro" id="IPR014436">
    <property type="entry name" value="Extradiol_dOase_DODA"/>
</dbReference>
<dbReference type="Gene3D" id="3.40.830.10">
    <property type="entry name" value="LigB-like"/>
    <property type="match status" value="1"/>
</dbReference>
<dbReference type="EMBL" id="LNZH02000216">
    <property type="protein sequence ID" value="OCB84169.1"/>
    <property type="molecule type" value="Genomic_DNA"/>
</dbReference>
<dbReference type="Pfam" id="PF02900">
    <property type="entry name" value="LigB"/>
    <property type="match status" value="1"/>
</dbReference>
<dbReference type="InterPro" id="IPR004183">
    <property type="entry name" value="Xdiol_dOase_suB"/>
</dbReference>
<dbReference type="GO" id="GO:0016702">
    <property type="term" value="F:oxidoreductase activity, acting on single donors with incorporation of molecular oxygen, incorporation of two atoms of oxygen"/>
    <property type="evidence" value="ECO:0007669"/>
    <property type="project" value="UniProtKB-ARBA"/>
</dbReference>
<dbReference type="PANTHER" id="PTHR30096">
    <property type="entry name" value="4,5-DOPA DIOXYGENASE EXTRADIOL-LIKE PROTEIN"/>
    <property type="match status" value="1"/>
</dbReference>
<dbReference type="OrthoDB" id="7396853at2759"/>
<keyword evidence="4" id="KW-0862">Zinc</keyword>
<dbReference type="GO" id="GO:0008270">
    <property type="term" value="F:zinc ion binding"/>
    <property type="evidence" value="ECO:0007669"/>
    <property type="project" value="InterPro"/>
</dbReference>
<comment type="caution">
    <text evidence="7">The sequence shown here is derived from an EMBL/GenBank/DDBJ whole genome shotgun (WGS) entry which is preliminary data.</text>
</comment>
<reference evidence="7" key="1">
    <citation type="submission" date="2016-06" db="EMBL/GenBank/DDBJ databases">
        <title>Draft Genome sequence of the fungus Inonotus baumii.</title>
        <authorList>
            <person name="Zhu H."/>
            <person name="Lin W."/>
        </authorList>
    </citation>
    <scope>NUCLEOTIDE SEQUENCE</scope>
    <source>
        <strain evidence="7">821</strain>
    </source>
</reference>
<dbReference type="CDD" id="cd07363">
    <property type="entry name" value="45_DOPA_Dioxygenase"/>
    <property type="match status" value="1"/>
</dbReference>
<dbReference type="SUPFAM" id="SSF53213">
    <property type="entry name" value="LigB-like"/>
    <property type="match status" value="1"/>
</dbReference>
<evidence type="ECO:0000256" key="5">
    <source>
        <dbReference type="ARBA" id="ARBA00023002"/>
    </source>
</evidence>
<protein>
    <submittedName>
        <fullName evidence="7">Extradiol ring-cleavage dioxygenase, class III enzyme, subunit B</fullName>
    </submittedName>
</protein>
<feature type="domain" description="Extradiol ring-cleavage dioxygenase class III enzyme subunit B" evidence="6">
    <location>
        <begin position="65"/>
        <end position="307"/>
    </location>
</feature>
<keyword evidence="3" id="KW-0479">Metal-binding</keyword>
<keyword evidence="7" id="KW-0223">Dioxygenase</keyword>
<dbReference type="Proteomes" id="UP000757232">
    <property type="component" value="Unassembled WGS sequence"/>
</dbReference>